<proteinExistence type="predicted"/>
<gene>
    <name evidence="1" type="ORF">SAMN05216268_101254</name>
</gene>
<dbReference type="RefSeq" id="WP_073442237.1">
    <property type="nucleotide sequence ID" value="NZ_FRBK01000001.1"/>
</dbReference>
<dbReference type="Proteomes" id="UP000184388">
    <property type="component" value="Unassembled WGS sequence"/>
</dbReference>
<comment type="caution">
    <text evidence="1">The sequence shown here is derived from an EMBL/GenBank/DDBJ whole genome shotgun (WGS) entry which is preliminary data.</text>
</comment>
<reference evidence="2" key="1">
    <citation type="submission" date="2016-11" db="EMBL/GenBank/DDBJ databases">
        <authorList>
            <person name="Jaros S."/>
            <person name="Januszkiewicz K."/>
            <person name="Wedrychowicz H."/>
        </authorList>
    </citation>
    <scope>NUCLEOTIDE SEQUENCE [LARGE SCALE GENOMIC DNA]</scope>
    <source>
        <strain evidence="2">CGMCC 4.3555</strain>
    </source>
</reference>
<sequence>MCDIGGDGFDADGLDPDALLWVRGVDYLTGWRDATRAAAELGDALAEAGVDVAAAKLRAVSAADGSGVVRLELSPATARKVAKLARVAAA</sequence>
<evidence type="ECO:0000313" key="1">
    <source>
        <dbReference type="EMBL" id="SHK76827.1"/>
    </source>
</evidence>
<dbReference type="AlphaFoldDB" id="A0A9X8QML2"/>
<name>A0A9X8QML2_9ACTN</name>
<accession>A0A9X8QML2</accession>
<protein>
    <submittedName>
        <fullName evidence="1">Uncharacterized protein</fullName>
    </submittedName>
</protein>
<dbReference type="EMBL" id="FRBK01000001">
    <property type="protein sequence ID" value="SHK76827.1"/>
    <property type="molecule type" value="Genomic_DNA"/>
</dbReference>
<evidence type="ECO:0000313" key="2">
    <source>
        <dbReference type="Proteomes" id="UP000184388"/>
    </source>
</evidence>
<organism evidence="1 2">
    <name type="scientific">Streptomyces yunnanensis</name>
    <dbReference type="NCBI Taxonomy" id="156453"/>
    <lineage>
        <taxon>Bacteria</taxon>
        <taxon>Bacillati</taxon>
        <taxon>Actinomycetota</taxon>
        <taxon>Actinomycetes</taxon>
        <taxon>Kitasatosporales</taxon>
        <taxon>Streptomycetaceae</taxon>
        <taxon>Streptomyces</taxon>
    </lineage>
</organism>